<feature type="region of interest" description="Disordered" evidence="4">
    <location>
        <begin position="370"/>
        <end position="402"/>
    </location>
</feature>
<feature type="repeat" description="ANK" evidence="3">
    <location>
        <begin position="87"/>
        <end position="120"/>
    </location>
</feature>
<feature type="compositionally biased region" description="Low complexity" evidence="4">
    <location>
        <begin position="278"/>
        <end position="305"/>
    </location>
</feature>
<dbReference type="Pfam" id="PF00023">
    <property type="entry name" value="Ank"/>
    <property type="match status" value="1"/>
</dbReference>
<evidence type="ECO:0000313" key="5">
    <source>
        <dbReference type="EMBL" id="KAF9579805.1"/>
    </source>
</evidence>
<protein>
    <recommendedName>
        <fullName evidence="7">Ankyrin repeat protein</fullName>
    </recommendedName>
</protein>
<dbReference type="Gene3D" id="1.25.40.20">
    <property type="entry name" value="Ankyrin repeat-containing domain"/>
    <property type="match status" value="1"/>
</dbReference>
<feature type="compositionally biased region" description="Low complexity" evidence="4">
    <location>
        <begin position="382"/>
        <end position="395"/>
    </location>
</feature>
<name>A0A9P6KCL5_9FUNG</name>
<dbReference type="OrthoDB" id="341259at2759"/>
<proteinExistence type="predicted"/>
<dbReference type="InterPro" id="IPR036770">
    <property type="entry name" value="Ankyrin_rpt-contain_sf"/>
</dbReference>
<evidence type="ECO:0000256" key="1">
    <source>
        <dbReference type="ARBA" id="ARBA00022737"/>
    </source>
</evidence>
<keyword evidence="2 3" id="KW-0040">ANK repeat</keyword>
<evidence type="ECO:0000256" key="2">
    <source>
        <dbReference type="ARBA" id="ARBA00023043"/>
    </source>
</evidence>
<dbReference type="PANTHER" id="PTHR24193:SF121">
    <property type="entry name" value="ADA2A-CONTAINING COMPLEX COMPONENT 3, ISOFORM D"/>
    <property type="match status" value="1"/>
</dbReference>
<gene>
    <name evidence="5" type="ORF">BGW38_003790</name>
</gene>
<keyword evidence="1" id="KW-0677">Repeat</keyword>
<keyword evidence="6" id="KW-1185">Reference proteome</keyword>
<organism evidence="5 6">
    <name type="scientific">Lunasporangiospora selenospora</name>
    <dbReference type="NCBI Taxonomy" id="979761"/>
    <lineage>
        <taxon>Eukaryota</taxon>
        <taxon>Fungi</taxon>
        <taxon>Fungi incertae sedis</taxon>
        <taxon>Mucoromycota</taxon>
        <taxon>Mortierellomycotina</taxon>
        <taxon>Mortierellomycetes</taxon>
        <taxon>Mortierellales</taxon>
        <taxon>Mortierellaceae</taxon>
        <taxon>Lunasporangiospora</taxon>
    </lineage>
</organism>
<feature type="non-terminal residue" evidence="5">
    <location>
        <position position="1"/>
    </location>
</feature>
<reference evidence="5" key="1">
    <citation type="journal article" date="2020" name="Fungal Divers.">
        <title>Resolving the Mortierellaceae phylogeny through synthesis of multi-gene phylogenetics and phylogenomics.</title>
        <authorList>
            <person name="Vandepol N."/>
            <person name="Liber J."/>
            <person name="Desiro A."/>
            <person name="Na H."/>
            <person name="Kennedy M."/>
            <person name="Barry K."/>
            <person name="Grigoriev I.V."/>
            <person name="Miller A.N."/>
            <person name="O'Donnell K."/>
            <person name="Stajich J.E."/>
            <person name="Bonito G."/>
        </authorList>
    </citation>
    <scope>NUCLEOTIDE SEQUENCE</scope>
    <source>
        <strain evidence="5">KOD1015</strain>
    </source>
</reference>
<dbReference type="PROSITE" id="PS50088">
    <property type="entry name" value="ANK_REPEAT"/>
    <property type="match status" value="1"/>
</dbReference>
<dbReference type="GO" id="GO:0045944">
    <property type="term" value="P:positive regulation of transcription by RNA polymerase II"/>
    <property type="evidence" value="ECO:0007669"/>
    <property type="project" value="TreeGrafter"/>
</dbReference>
<comment type="caution">
    <text evidence="5">The sequence shown here is derived from an EMBL/GenBank/DDBJ whole genome shotgun (WGS) entry which is preliminary data.</text>
</comment>
<dbReference type="SUPFAM" id="SSF48403">
    <property type="entry name" value="Ankyrin repeat"/>
    <property type="match status" value="1"/>
</dbReference>
<dbReference type="InterPro" id="IPR050663">
    <property type="entry name" value="Ankyrin-SOCS_Box"/>
</dbReference>
<dbReference type="PROSITE" id="PS50297">
    <property type="entry name" value="ANK_REP_REGION"/>
    <property type="match status" value="1"/>
</dbReference>
<dbReference type="AlphaFoldDB" id="A0A9P6KCL5"/>
<dbReference type="Proteomes" id="UP000780801">
    <property type="component" value="Unassembled WGS sequence"/>
</dbReference>
<dbReference type="GO" id="GO:0000976">
    <property type="term" value="F:transcription cis-regulatory region binding"/>
    <property type="evidence" value="ECO:0007669"/>
    <property type="project" value="TreeGrafter"/>
</dbReference>
<sequence>AGARPISMLTQSTGMISVAPTMSTMALSATSSAMSRGSVPGGRAIPQHHVRGGLENIWQSAKKGSLDLVRKHLENEPALLNRPWAFDGRSALSSACTSSQPLELVEYLIKQGAEVNSVDTFRKRTALHALCEEGGFIQDEWRTVVPQAELEANERDVLEAMRFLLDRGAAVDAKNHWKETALMKLLAGRDCPLMVQELYSRGADSRAKSSKDTYPHGSALCYGAFYGRIRSVKWMLENDLLCNDEASIKEAIKWASRAETSTHGGQTNAMVMMGPTMSTNSTGSQSSASSPMSMSTSAPTSLSAAARERREERKAEMLTLLESWAGEQGFMKRKTLARDILSQEPGDWFQRMSGIVVEKVVVVGGGSQEESATETVGETVYSSSASDDSMSSSTSLGDEAGLSKMPESMVPLWKEVQNMSGVLMTTTEVSMTSSQGPWPKWLTILRKNSS</sequence>
<dbReference type="GO" id="GO:0005634">
    <property type="term" value="C:nucleus"/>
    <property type="evidence" value="ECO:0007669"/>
    <property type="project" value="TreeGrafter"/>
</dbReference>
<evidence type="ECO:0008006" key="7">
    <source>
        <dbReference type="Google" id="ProtNLM"/>
    </source>
</evidence>
<dbReference type="EMBL" id="JAABOA010002483">
    <property type="protein sequence ID" value="KAF9579805.1"/>
    <property type="molecule type" value="Genomic_DNA"/>
</dbReference>
<dbReference type="SMART" id="SM00248">
    <property type="entry name" value="ANK"/>
    <property type="match status" value="3"/>
</dbReference>
<accession>A0A9P6KCL5</accession>
<dbReference type="InterPro" id="IPR002110">
    <property type="entry name" value="Ankyrin_rpt"/>
</dbReference>
<dbReference type="PANTHER" id="PTHR24193">
    <property type="entry name" value="ANKYRIN REPEAT PROTEIN"/>
    <property type="match status" value="1"/>
</dbReference>
<evidence type="ECO:0000256" key="4">
    <source>
        <dbReference type="SAM" id="MobiDB-lite"/>
    </source>
</evidence>
<evidence type="ECO:0000256" key="3">
    <source>
        <dbReference type="PROSITE-ProRule" id="PRU00023"/>
    </source>
</evidence>
<feature type="region of interest" description="Disordered" evidence="4">
    <location>
        <begin position="278"/>
        <end position="313"/>
    </location>
</feature>
<evidence type="ECO:0000313" key="6">
    <source>
        <dbReference type="Proteomes" id="UP000780801"/>
    </source>
</evidence>